<feature type="signal peptide" evidence="6">
    <location>
        <begin position="1"/>
        <end position="22"/>
    </location>
</feature>
<keyword evidence="6" id="KW-0732">Signal</keyword>
<sequence>MMKAKSVVCGMVLGMMSVAAQAACSVNLTGNDAMQISSKQIVVPKTCKEFTIHYQNIGRLPKASMGHNVVVAKLSDFHGVLSDGIKAGLASDFVKAGDKRVLAKTRLLGGGESASIKLNVAQLQSAPYGFVCTFPGHGAMMRGTIVVR</sequence>
<dbReference type="PROSITE" id="PS00196">
    <property type="entry name" value="COPPER_BLUE"/>
    <property type="match status" value="1"/>
</dbReference>
<proteinExistence type="predicted"/>
<keyword evidence="9" id="KW-1185">Reference proteome</keyword>
<comment type="function">
    <text evidence="6">Transfers electrons from cytochrome c551 to cytochrome oxidase.</text>
</comment>
<dbReference type="InterPro" id="IPR008972">
    <property type="entry name" value="Cupredoxin"/>
</dbReference>
<evidence type="ECO:0000256" key="3">
    <source>
        <dbReference type="ARBA" id="ARBA00022723"/>
    </source>
</evidence>
<dbReference type="EMBL" id="CP091511">
    <property type="protein sequence ID" value="UOO89968.1"/>
    <property type="molecule type" value="Genomic_DNA"/>
</dbReference>
<feature type="chain" id="PRO_5044977747" description="Azurin" evidence="6">
    <location>
        <begin position="23"/>
        <end position="148"/>
    </location>
</feature>
<evidence type="ECO:0000259" key="7">
    <source>
        <dbReference type="Pfam" id="PF00127"/>
    </source>
</evidence>
<gene>
    <name evidence="8" type="primary">azu</name>
    <name evidence="8" type="ORF">LVJ82_02990</name>
</gene>
<evidence type="ECO:0000256" key="1">
    <source>
        <dbReference type="ARBA" id="ARBA00004459"/>
    </source>
</evidence>
<dbReference type="PANTHER" id="PTHR38439">
    <property type="entry name" value="AURACYANIN-B"/>
    <property type="match status" value="1"/>
</dbReference>
<keyword evidence="2 6" id="KW-0813">Transport</keyword>
<dbReference type="Proteomes" id="UP000832011">
    <property type="component" value="Chromosome"/>
</dbReference>
<dbReference type="InterPro" id="IPR014068">
    <property type="entry name" value="Azurin"/>
</dbReference>
<keyword evidence="5 6" id="KW-0186">Copper</keyword>
<evidence type="ECO:0000313" key="9">
    <source>
        <dbReference type="Proteomes" id="UP000832011"/>
    </source>
</evidence>
<dbReference type="Gene3D" id="2.60.40.420">
    <property type="entry name" value="Cupredoxins - blue copper proteins"/>
    <property type="match status" value="1"/>
</dbReference>
<dbReference type="NCBIfam" id="TIGR02695">
    <property type="entry name" value="azurin"/>
    <property type="match status" value="1"/>
</dbReference>
<dbReference type="Pfam" id="PF00127">
    <property type="entry name" value="Copper-bind"/>
    <property type="match status" value="1"/>
</dbReference>
<dbReference type="SUPFAM" id="SSF49503">
    <property type="entry name" value="Cupredoxins"/>
    <property type="match status" value="1"/>
</dbReference>
<evidence type="ECO:0000256" key="2">
    <source>
        <dbReference type="ARBA" id="ARBA00022448"/>
    </source>
</evidence>
<feature type="domain" description="Blue (type 1) copper" evidence="7">
    <location>
        <begin position="23"/>
        <end position="147"/>
    </location>
</feature>
<accession>A0ABY4E3R6</accession>
<evidence type="ECO:0000313" key="8">
    <source>
        <dbReference type="EMBL" id="UOO89968.1"/>
    </source>
</evidence>
<dbReference type="InterPro" id="IPR000923">
    <property type="entry name" value="BlueCu_1"/>
</dbReference>
<evidence type="ECO:0000256" key="6">
    <source>
        <dbReference type="RuleBase" id="RU363017"/>
    </source>
</evidence>
<reference evidence="8 9" key="1">
    <citation type="journal article" date="2022" name="Res Sq">
        <title>Evolution of multicellular longitudinally dividing oral cavity symbionts (Neisseriaceae).</title>
        <authorList>
            <person name="Nyongesa S."/>
            <person name="Weber P."/>
            <person name="Bernet E."/>
            <person name="Pullido F."/>
            <person name="Nieckarz M."/>
            <person name="Delaby M."/>
            <person name="Nieves C."/>
            <person name="Viehboeck T."/>
            <person name="Krause N."/>
            <person name="Rivera-Millot A."/>
            <person name="Nakamura A."/>
            <person name="Vischer N."/>
            <person name="VanNieuwenhze M."/>
            <person name="Brun Y."/>
            <person name="Cava F."/>
            <person name="Bulgheresi S."/>
            <person name="Veyrier F."/>
        </authorList>
    </citation>
    <scope>NUCLEOTIDE SEQUENCE [LARGE SCALE GENOMIC DNA]</scope>
    <source>
        <strain evidence="8 9">SN4</strain>
    </source>
</reference>
<dbReference type="PANTHER" id="PTHR38439:SF2">
    <property type="entry name" value="OUTER MEMBRANE PROTEIN H.8"/>
    <property type="match status" value="1"/>
</dbReference>
<dbReference type="InterPro" id="IPR028871">
    <property type="entry name" value="BlueCu_1_BS"/>
</dbReference>
<keyword evidence="3 6" id="KW-0479">Metal-binding</keyword>
<dbReference type="InterPro" id="IPR050845">
    <property type="entry name" value="Cu-binding_ET"/>
</dbReference>
<name>A0ABY4E3R6_9NEIS</name>
<evidence type="ECO:0000256" key="4">
    <source>
        <dbReference type="ARBA" id="ARBA00022982"/>
    </source>
</evidence>
<evidence type="ECO:0000256" key="5">
    <source>
        <dbReference type="ARBA" id="ARBA00023008"/>
    </source>
</evidence>
<organism evidence="8 9">
    <name type="scientific">Vitreoscilla massiliensis</name>
    <dbReference type="NCBI Taxonomy" id="1689272"/>
    <lineage>
        <taxon>Bacteria</taxon>
        <taxon>Pseudomonadati</taxon>
        <taxon>Pseudomonadota</taxon>
        <taxon>Betaproteobacteria</taxon>
        <taxon>Neisseriales</taxon>
        <taxon>Neisseriaceae</taxon>
        <taxon>Vitreoscilla</taxon>
    </lineage>
</organism>
<comment type="subcellular location">
    <subcellularLocation>
        <location evidence="1">Cell outer membrane</location>
        <topology evidence="1">Lipid-anchor</topology>
    </subcellularLocation>
    <subcellularLocation>
        <location evidence="6">Periplasm</location>
    </subcellularLocation>
</comment>
<keyword evidence="6" id="KW-0574">Periplasm</keyword>
<protein>
    <recommendedName>
        <fullName evidence="6">Azurin</fullName>
    </recommendedName>
</protein>
<dbReference type="RefSeq" id="WP_234333043.1">
    <property type="nucleotide sequence ID" value="NZ_CABKVG010000008.1"/>
</dbReference>
<keyword evidence="4 6" id="KW-0249">Electron transport</keyword>
<dbReference type="CDD" id="cd13922">
    <property type="entry name" value="Azurin"/>
    <property type="match status" value="1"/>
</dbReference>